<organism evidence="1">
    <name type="scientific">Arundo donax</name>
    <name type="common">Giant reed</name>
    <name type="synonym">Donax arundinaceus</name>
    <dbReference type="NCBI Taxonomy" id="35708"/>
    <lineage>
        <taxon>Eukaryota</taxon>
        <taxon>Viridiplantae</taxon>
        <taxon>Streptophyta</taxon>
        <taxon>Embryophyta</taxon>
        <taxon>Tracheophyta</taxon>
        <taxon>Spermatophyta</taxon>
        <taxon>Magnoliopsida</taxon>
        <taxon>Liliopsida</taxon>
        <taxon>Poales</taxon>
        <taxon>Poaceae</taxon>
        <taxon>PACMAD clade</taxon>
        <taxon>Arundinoideae</taxon>
        <taxon>Arundineae</taxon>
        <taxon>Arundo</taxon>
    </lineage>
</organism>
<sequence>MPHPGLPKYSIGINMLHRSMSELSAKQIVPYEITELNKMTCHYFNQEIYSALQSNSLFERGEGVATIIIANTKPFKLEG</sequence>
<evidence type="ECO:0000313" key="1">
    <source>
        <dbReference type="EMBL" id="JAD46590.1"/>
    </source>
</evidence>
<proteinExistence type="predicted"/>
<reference evidence="1" key="1">
    <citation type="submission" date="2014-09" db="EMBL/GenBank/DDBJ databases">
        <authorList>
            <person name="Magalhaes I.L.F."/>
            <person name="Oliveira U."/>
            <person name="Santos F.R."/>
            <person name="Vidigal T.H.D.A."/>
            <person name="Brescovit A.D."/>
            <person name="Santos A.J."/>
        </authorList>
    </citation>
    <scope>NUCLEOTIDE SEQUENCE</scope>
    <source>
        <tissue evidence="1">Shoot tissue taken approximately 20 cm above the soil surface</tissue>
    </source>
</reference>
<dbReference type="AlphaFoldDB" id="A0A0A9ACB8"/>
<accession>A0A0A9ACB8</accession>
<reference evidence="1" key="2">
    <citation type="journal article" date="2015" name="Data Brief">
        <title>Shoot transcriptome of the giant reed, Arundo donax.</title>
        <authorList>
            <person name="Barrero R.A."/>
            <person name="Guerrero F.D."/>
            <person name="Moolhuijzen P."/>
            <person name="Goolsby J.A."/>
            <person name="Tidwell J."/>
            <person name="Bellgard S.E."/>
            <person name="Bellgard M.I."/>
        </authorList>
    </citation>
    <scope>NUCLEOTIDE SEQUENCE</scope>
    <source>
        <tissue evidence="1">Shoot tissue taken approximately 20 cm above the soil surface</tissue>
    </source>
</reference>
<protein>
    <submittedName>
        <fullName evidence="1">Uncharacterized protein</fullName>
    </submittedName>
</protein>
<dbReference type="EMBL" id="GBRH01251305">
    <property type="protein sequence ID" value="JAD46590.1"/>
    <property type="molecule type" value="Transcribed_RNA"/>
</dbReference>
<name>A0A0A9ACB8_ARUDO</name>